<feature type="chain" id="PRO_5038825663" evidence="1">
    <location>
        <begin position="21"/>
        <end position="140"/>
    </location>
</feature>
<evidence type="ECO:0000313" key="3">
    <source>
        <dbReference type="EMBL" id="MBO8457746.1"/>
    </source>
</evidence>
<dbReference type="EMBL" id="JADIMM010000076">
    <property type="protein sequence ID" value="MBO8457746.1"/>
    <property type="molecule type" value="Genomic_DNA"/>
</dbReference>
<protein>
    <submittedName>
        <fullName evidence="3">PepSY-like domain-containing protein</fullName>
    </submittedName>
</protein>
<dbReference type="AlphaFoldDB" id="A0A9D9HPI8"/>
<reference evidence="3" key="1">
    <citation type="submission" date="2020-10" db="EMBL/GenBank/DDBJ databases">
        <authorList>
            <person name="Gilroy R."/>
        </authorList>
    </citation>
    <scope>NUCLEOTIDE SEQUENCE</scope>
    <source>
        <strain evidence="3">10532</strain>
    </source>
</reference>
<dbReference type="Proteomes" id="UP000823638">
    <property type="component" value="Unassembled WGS sequence"/>
</dbReference>
<name>A0A9D9HPI8_9SPIR</name>
<reference evidence="3" key="2">
    <citation type="journal article" date="2021" name="PeerJ">
        <title>Extensive microbial diversity within the chicken gut microbiome revealed by metagenomics and culture.</title>
        <authorList>
            <person name="Gilroy R."/>
            <person name="Ravi A."/>
            <person name="Getino M."/>
            <person name="Pursley I."/>
            <person name="Horton D.L."/>
            <person name="Alikhan N.F."/>
            <person name="Baker D."/>
            <person name="Gharbi K."/>
            <person name="Hall N."/>
            <person name="Watson M."/>
            <person name="Adriaenssens E.M."/>
            <person name="Foster-Nyarko E."/>
            <person name="Jarju S."/>
            <person name="Secka A."/>
            <person name="Antonio M."/>
            <person name="Oren A."/>
            <person name="Chaudhuri R.R."/>
            <person name="La Ragione R."/>
            <person name="Hildebrand F."/>
            <person name="Pallen M.J."/>
        </authorList>
    </citation>
    <scope>NUCLEOTIDE SEQUENCE</scope>
    <source>
        <strain evidence="3">10532</strain>
    </source>
</reference>
<dbReference type="InterPro" id="IPR021533">
    <property type="entry name" value="PepSY-like"/>
</dbReference>
<proteinExistence type="predicted"/>
<organism evidence="3 4">
    <name type="scientific">Candidatus Gallitreponema excrementavium</name>
    <dbReference type="NCBI Taxonomy" id="2840840"/>
    <lineage>
        <taxon>Bacteria</taxon>
        <taxon>Pseudomonadati</taxon>
        <taxon>Spirochaetota</taxon>
        <taxon>Spirochaetia</taxon>
        <taxon>Spirochaetales</taxon>
        <taxon>Candidatus Gallitreponema</taxon>
    </lineage>
</organism>
<evidence type="ECO:0000256" key="1">
    <source>
        <dbReference type="SAM" id="SignalP"/>
    </source>
</evidence>
<dbReference type="Pfam" id="PF11396">
    <property type="entry name" value="PepSY_like"/>
    <property type="match status" value="1"/>
</dbReference>
<gene>
    <name evidence="3" type="ORF">IAA81_05910</name>
</gene>
<comment type="caution">
    <text evidence="3">The sequence shown here is derived from an EMBL/GenBank/DDBJ whole genome shotgun (WGS) entry which is preliminary data.</text>
</comment>
<evidence type="ECO:0000313" key="4">
    <source>
        <dbReference type="Proteomes" id="UP000823638"/>
    </source>
</evidence>
<dbReference type="SUPFAM" id="SSF160574">
    <property type="entry name" value="BT0923-like"/>
    <property type="match status" value="1"/>
</dbReference>
<accession>A0A9D9HPI8</accession>
<evidence type="ECO:0000259" key="2">
    <source>
        <dbReference type="Pfam" id="PF11396"/>
    </source>
</evidence>
<feature type="domain" description="Putative beta-lactamase-inhibitor-like PepSY-like" evidence="2">
    <location>
        <begin position="54"/>
        <end position="134"/>
    </location>
</feature>
<dbReference type="Gene3D" id="3.40.1420.30">
    <property type="match status" value="1"/>
</dbReference>
<feature type="signal peptide" evidence="1">
    <location>
        <begin position="1"/>
        <end position="20"/>
    </location>
</feature>
<keyword evidence="1" id="KW-0732">Signal</keyword>
<sequence length="140" mass="15657">MKKITMITTLFLLVLSATFADKVISADQLSAGAKDFISKTFPGKKVQYVEADFNSYEIVLNDGTEIDMATSGEWETIKSYTGVPASVIPSAIATYVNTNFPDTLIIEIESNWNNYELKLANQWELYFGKDGKFLGQKFDD</sequence>